<dbReference type="Proteomes" id="UP000190395">
    <property type="component" value="Unassembled WGS sequence"/>
</dbReference>
<evidence type="ECO:0000313" key="2">
    <source>
        <dbReference type="Proteomes" id="UP000190395"/>
    </source>
</evidence>
<sequence>MLCKITAFYKNMKRRLLYVIFSFLALFSSYAGIGVQRAVFSSSDDVKIVTVHAPSQEFVSASSSESKIIERVFSRSQKKADSCNKFSTGLFFDRIEAVSVYLPFFTYASFNASRVLLLPKSIQNIIFLQTVI</sequence>
<reference evidence="1 2" key="1">
    <citation type="submission" date="2017-02" db="EMBL/GenBank/DDBJ databases">
        <authorList>
            <person name="Peterson S.W."/>
        </authorList>
    </citation>
    <scope>NUCLEOTIDE SEQUENCE [LARGE SCALE GENOMIC DNA]</scope>
    <source>
        <strain evidence="1 2">ATCC BAA-909</strain>
    </source>
</reference>
<name>A0A1T4K9W5_9SPIR</name>
<evidence type="ECO:0000313" key="1">
    <source>
        <dbReference type="EMBL" id="SJZ39240.1"/>
    </source>
</evidence>
<dbReference type="STRING" id="225004.SAMN02745152_00040"/>
<dbReference type="AlphaFoldDB" id="A0A1T4K9W5"/>
<proteinExistence type="predicted"/>
<gene>
    <name evidence="1" type="ORF">SAMN02745152_00040</name>
</gene>
<protein>
    <submittedName>
        <fullName evidence="1">Uncharacterized protein</fullName>
    </submittedName>
</protein>
<accession>A0A1T4K9W5</accession>
<keyword evidence="2" id="KW-1185">Reference proteome</keyword>
<organism evidence="1 2">
    <name type="scientific">Treponema berlinense</name>
    <dbReference type="NCBI Taxonomy" id="225004"/>
    <lineage>
        <taxon>Bacteria</taxon>
        <taxon>Pseudomonadati</taxon>
        <taxon>Spirochaetota</taxon>
        <taxon>Spirochaetia</taxon>
        <taxon>Spirochaetales</taxon>
        <taxon>Treponemataceae</taxon>
        <taxon>Treponema</taxon>
    </lineage>
</organism>
<dbReference type="EMBL" id="FUXC01000001">
    <property type="protein sequence ID" value="SJZ39240.1"/>
    <property type="molecule type" value="Genomic_DNA"/>
</dbReference>